<sequence length="79" mass="8873">MSEDQQDPPVVGAVNLDHSTHGIKSLDWFVLVQIGGEVDQQLISLMEKRKAEALPGLREQFMLYTSIVSLHANFISVFF</sequence>
<name>A0A9D4RM04_DREPO</name>
<dbReference type="EMBL" id="JAIWYP010000002">
    <property type="protein sequence ID" value="KAH3871155.1"/>
    <property type="molecule type" value="Genomic_DNA"/>
</dbReference>
<keyword evidence="2" id="KW-1185">Reference proteome</keyword>
<gene>
    <name evidence="1" type="ORF">DPMN_034349</name>
</gene>
<organism evidence="1 2">
    <name type="scientific">Dreissena polymorpha</name>
    <name type="common">Zebra mussel</name>
    <name type="synonym">Mytilus polymorpha</name>
    <dbReference type="NCBI Taxonomy" id="45954"/>
    <lineage>
        <taxon>Eukaryota</taxon>
        <taxon>Metazoa</taxon>
        <taxon>Spiralia</taxon>
        <taxon>Lophotrochozoa</taxon>
        <taxon>Mollusca</taxon>
        <taxon>Bivalvia</taxon>
        <taxon>Autobranchia</taxon>
        <taxon>Heteroconchia</taxon>
        <taxon>Euheterodonta</taxon>
        <taxon>Imparidentia</taxon>
        <taxon>Neoheterodontei</taxon>
        <taxon>Myida</taxon>
        <taxon>Dreissenoidea</taxon>
        <taxon>Dreissenidae</taxon>
        <taxon>Dreissena</taxon>
    </lineage>
</organism>
<reference evidence="1" key="1">
    <citation type="journal article" date="2019" name="bioRxiv">
        <title>The Genome of the Zebra Mussel, Dreissena polymorpha: A Resource for Invasive Species Research.</title>
        <authorList>
            <person name="McCartney M.A."/>
            <person name="Auch B."/>
            <person name="Kono T."/>
            <person name="Mallez S."/>
            <person name="Zhang Y."/>
            <person name="Obille A."/>
            <person name="Becker A."/>
            <person name="Abrahante J.E."/>
            <person name="Garbe J."/>
            <person name="Badalamenti J.P."/>
            <person name="Herman A."/>
            <person name="Mangelson H."/>
            <person name="Liachko I."/>
            <person name="Sullivan S."/>
            <person name="Sone E.D."/>
            <person name="Koren S."/>
            <person name="Silverstein K.A.T."/>
            <person name="Beckman K.B."/>
            <person name="Gohl D.M."/>
        </authorList>
    </citation>
    <scope>NUCLEOTIDE SEQUENCE</scope>
    <source>
        <strain evidence="1">Duluth1</strain>
        <tissue evidence="1">Whole animal</tissue>
    </source>
</reference>
<evidence type="ECO:0000313" key="2">
    <source>
        <dbReference type="Proteomes" id="UP000828390"/>
    </source>
</evidence>
<dbReference type="Proteomes" id="UP000828390">
    <property type="component" value="Unassembled WGS sequence"/>
</dbReference>
<proteinExistence type="predicted"/>
<evidence type="ECO:0000313" key="1">
    <source>
        <dbReference type="EMBL" id="KAH3871155.1"/>
    </source>
</evidence>
<comment type="caution">
    <text evidence="1">The sequence shown here is derived from an EMBL/GenBank/DDBJ whole genome shotgun (WGS) entry which is preliminary data.</text>
</comment>
<accession>A0A9D4RM04</accession>
<protein>
    <submittedName>
        <fullName evidence="1">Uncharacterized protein</fullName>
    </submittedName>
</protein>
<reference evidence="1" key="2">
    <citation type="submission" date="2020-11" db="EMBL/GenBank/DDBJ databases">
        <authorList>
            <person name="McCartney M.A."/>
            <person name="Auch B."/>
            <person name="Kono T."/>
            <person name="Mallez S."/>
            <person name="Becker A."/>
            <person name="Gohl D.M."/>
            <person name="Silverstein K.A.T."/>
            <person name="Koren S."/>
            <person name="Bechman K.B."/>
            <person name="Herman A."/>
            <person name="Abrahante J.E."/>
            <person name="Garbe J."/>
        </authorList>
    </citation>
    <scope>NUCLEOTIDE SEQUENCE</scope>
    <source>
        <strain evidence="1">Duluth1</strain>
        <tissue evidence="1">Whole animal</tissue>
    </source>
</reference>
<dbReference type="AlphaFoldDB" id="A0A9D4RM04"/>